<dbReference type="AlphaFoldDB" id="A0A2G9ICV2"/>
<evidence type="ECO:0000313" key="2">
    <source>
        <dbReference type="Proteomes" id="UP000230500"/>
    </source>
</evidence>
<name>A0A2G9ICV2_PREIN</name>
<dbReference type="Proteomes" id="UP000230500">
    <property type="component" value="Unassembled WGS sequence"/>
</dbReference>
<sequence>MYAAPLLKPKQKYVVIKECNCARCGTNISFEMSEPKSRVQLLQEGWFIKSEPIWISRPYNEKEEEI</sequence>
<evidence type="ECO:0000313" key="1">
    <source>
        <dbReference type="EMBL" id="PIN27573.1"/>
    </source>
</evidence>
<protein>
    <submittedName>
        <fullName evidence="1">Uncharacterized protein</fullName>
    </submittedName>
</protein>
<dbReference type="EMBL" id="PESN01000002">
    <property type="protein sequence ID" value="PIN27573.1"/>
    <property type="molecule type" value="Genomic_DNA"/>
</dbReference>
<gene>
    <name evidence="1" type="ORF">CUC04_09415</name>
</gene>
<proteinExistence type="predicted"/>
<accession>A0A2G9ICV2</accession>
<reference evidence="1 2" key="1">
    <citation type="submission" date="2017-11" db="EMBL/GenBank/DDBJ databases">
        <title>Genome sequencing of Prevotella intermedia KCOM 2069.</title>
        <authorList>
            <person name="Kook J.-K."/>
            <person name="Park S.-N."/>
            <person name="Lim Y.K."/>
        </authorList>
    </citation>
    <scope>NUCLEOTIDE SEQUENCE [LARGE SCALE GENOMIC DNA]</scope>
    <source>
        <strain evidence="1 2">KCOM 2069</strain>
    </source>
</reference>
<comment type="caution">
    <text evidence="1">The sequence shown here is derived from an EMBL/GenBank/DDBJ whole genome shotgun (WGS) entry which is preliminary data.</text>
</comment>
<organism evidence="1 2">
    <name type="scientific">Prevotella intermedia</name>
    <dbReference type="NCBI Taxonomy" id="28131"/>
    <lineage>
        <taxon>Bacteria</taxon>
        <taxon>Pseudomonadati</taxon>
        <taxon>Bacteroidota</taxon>
        <taxon>Bacteroidia</taxon>
        <taxon>Bacteroidales</taxon>
        <taxon>Prevotellaceae</taxon>
        <taxon>Prevotella</taxon>
    </lineage>
</organism>